<dbReference type="InterPro" id="IPR036390">
    <property type="entry name" value="WH_DNA-bd_sf"/>
</dbReference>
<feature type="domain" description="Transcription regulator TrmB C-terminal" evidence="3">
    <location>
        <begin position="111"/>
        <end position="345"/>
    </location>
</feature>
<dbReference type="PANTHER" id="PTHR34293:SF1">
    <property type="entry name" value="HTH-TYPE TRANSCRIPTIONAL REGULATOR TRMBL2"/>
    <property type="match status" value="1"/>
</dbReference>
<comment type="similarity">
    <text evidence="1">Belongs to the transcriptional regulator TrmB family.</text>
</comment>
<dbReference type="InterPro" id="IPR036388">
    <property type="entry name" value="WH-like_DNA-bd_sf"/>
</dbReference>
<evidence type="ECO:0000259" key="2">
    <source>
        <dbReference type="Pfam" id="PF01978"/>
    </source>
</evidence>
<dbReference type="Gene3D" id="1.10.10.10">
    <property type="entry name" value="Winged helix-like DNA-binding domain superfamily/Winged helix DNA-binding domain"/>
    <property type="match status" value="1"/>
</dbReference>
<dbReference type="InterPro" id="IPR051797">
    <property type="entry name" value="TrmB-like"/>
</dbReference>
<gene>
    <name evidence="4" type="ORF">SAMN05216285_4065</name>
</gene>
<evidence type="ECO:0000313" key="4">
    <source>
        <dbReference type="EMBL" id="SEW32214.1"/>
    </source>
</evidence>
<dbReference type="Proteomes" id="UP000183275">
    <property type="component" value="Unassembled WGS sequence"/>
</dbReference>
<accession>A0A1I0QXI0</accession>
<dbReference type="RefSeq" id="WP_049992149.1">
    <property type="nucleotide sequence ID" value="NZ_FOIS01000006.1"/>
</dbReference>
<protein>
    <submittedName>
        <fullName evidence="4">Sugar-specific transcriptional regulator TrmB</fullName>
    </submittedName>
</protein>
<dbReference type="InterPro" id="IPR011991">
    <property type="entry name" value="ArsR-like_HTH"/>
</dbReference>
<sequence>MAPDELRSTVEHVGDRFNLGEYEIDAYLTVLEQGQLTASEIADQTQIPQPRVYDTVRSLSDRGLVELRESRPMKVVAIDPEEAFDDVQSSLEQMIDELEARYTAPARDTEAVSLVKSRSTILRYLEEVIDAAEFELALSLTPDLLTRYEDELRAAVDAGVSVDLIVTPAREAPDPAEFAYGEVASTARARRGITTPVIAVADGNYSVYATQDALRDDQDRYGVIFNRSALGFLVSGFFGTVLWTTAERTLGEDGRNEAYPRKYASIRRCVKDLMDEGGEFYATIEGRDVEVGGQRIVRGRIRDIAFEVSEEVASLTIETTEGEELSVGGRVAALEDIEAHEIHIGRNEPPTLED</sequence>
<evidence type="ECO:0000313" key="5">
    <source>
        <dbReference type="Proteomes" id="UP000183275"/>
    </source>
</evidence>
<dbReference type="OrthoDB" id="96194at2157"/>
<dbReference type="SUPFAM" id="SSF159071">
    <property type="entry name" value="TrmB C-terminal domain-like"/>
    <property type="match status" value="1"/>
</dbReference>
<dbReference type="InterPro" id="IPR002831">
    <property type="entry name" value="Tscrpt_reg_TrmB_N"/>
</dbReference>
<proteinExistence type="inferred from homology"/>
<evidence type="ECO:0000256" key="1">
    <source>
        <dbReference type="ARBA" id="ARBA00007287"/>
    </source>
</evidence>
<reference evidence="5" key="1">
    <citation type="submission" date="2016-10" db="EMBL/GenBank/DDBJ databases">
        <authorList>
            <person name="Varghese N."/>
        </authorList>
    </citation>
    <scope>NUCLEOTIDE SEQUENCE [LARGE SCALE GENOMIC DNA]</scope>
    <source>
        <strain evidence="5">CGMCC 1.12284</strain>
    </source>
</reference>
<dbReference type="InterPro" id="IPR021586">
    <property type="entry name" value="Tscrpt_reg_TrmB_C"/>
</dbReference>
<feature type="domain" description="Transcription regulator TrmB N-terminal" evidence="2">
    <location>
        <begin position="17"/>
        <end position="81"/>
    </location>
</feature>
<dbReference type="Gene3D" id="2.30.30.690">
    <property type="match status" value="1"/>
</dbReference>
<keyword evidence="5" id="KW-1185">Reference proteome</keyword>
<dbReference type="Pfam" id="PF11495">
    <property type="entry name" value="Regulator_TrmB"/>
    <property type="match status" value="1"/>
</dbReference>
<dbReference type="EMBL" id="FOIS01000006">
    <property type="protein sequence ID" value="SEW32214.1"/>
    <property type="molecule type" value="Genomic_DNA"/>
</dbReference>
<dbReference type="AlphaFoldDB" id="A0A1I0QXI0"/>
<dbReference type="eggNOG" id="arCOG02038">
    <property type="taxonomic scope" value="Archaea"/>
</dbReference>
<dbReference type="STRING" id="1202768.SAMN05216285_4065"/>
<dbReference type="CDD" id="cd00090">
    <property type="entry name" value="HTH_ARSR"/>
    <property type="match status" value="1"/>
</dbReference>
<name>A0A1I0QXI0_9EURY</name>
<dbReference type="PANTHER" id="PTHR34293">
    <property type="entry name" value="HTH-TYPE TRANSCRIPTIONAL REGULATOR TRMBL2"/>
    <property type="match status" value="1"/>
</dbReference>
<evidence type="ECO:0000259" key="3">
    <source>
        <dbReference type="Pfam" id="PF11495"/>
    </source>
</evidence>
<organism evidence="4 5">
    <name type="scientific">Natrinema salifodinae</name>
    <dbReference type="NCBI Taxonomy" id="1202768"/>
    <lineage>
        <taxon>Archaea</taxon>
        <taxon>Methanobacteriati</taxon>
        <taxon>Methanobacteriota</taxon>
        <taxon>Stenosarchaea group</taxon>
        <taxon>Halobacteria</taxon>
        <taxon>Halobacteriales</taxon>
        <taxon>Natrialbaceae</taxon>
        <taxon>Natrinema</taxon>
    </lineage>
</organism>
<dbReference type="CDD" id="cd09124">
    <property type="entry name" value="PLDc_like_TrmB_middle"/>
    <property type="match status" value="1"/>
</dbReference>
<dbReference type="Pfam" id="PF01978">
    <property type="entry name" value="TrmB"/>
    <property type="match status" value="1"/>
</dbReference>
<dbReference type="SUPFAM" id="SSF46785">
    <property type="entry name" value="Winged helix' DNA-binding domain"/>
    <property type="match status" value="1"/>
</dbReference>
<dbReference type="NCBIfam" id="NF047392">
    <property type="entry name" value="TransRegTrmBHalo"/>
    <property type="match status" value="1"/>
</dbReference>